<reference evidence="2 3" key="1">
    <citation type="submission" date="2018-06" db="EMBL/GenBank/DDBJ databases">
        <authorList>
            <consortium name="Pathogen Informatics"/>
            <person name="Doyle S."/>
        </authorList>
    </citation>
    <scope>NUCLEOTIDE SEQUENCE [LARGE SCALE GENOMIC DNA]</scope>
    <source>
        <strain evidence="2 3">NCTC13337</strain>
    </source>
</reference>
<evidence type="ECO:0000313" key="3">
    <source>
        <dbReference type="Proteomes" id="UP000254601"/>
    </source>
</evidence>
<dbReference type="RefSeq" id="WP_072575580.1">
    <property type="nucleotide sequence ID" value="NZ_LWHB01000013.1"/>
</dbReference>
<dbReference type="EMBL" id="UHIC01000001">
    <property type="protein sequence ID" value="SUO93736.1"/>
    <property type="molecule type" value="Genomic_DNA"/>
</dbReference>
<organism evidence="2 3">
    <name type="scientific">Suttonella ornithocola</name>
    <dbReference type="NCBI Taxonomy" id="279832"/>
    <lineage>
        <taxon>Bacteria</taxon>
        <taxon>Pseudomonadati</taxon>
        <taxon>Pseudomonadota</taxon>
        <taxon>Gammaproteobacteria</taxon>
        <taxon>Cardiobacteriales</taxon>
        <taxon>Cardiobacteriaceae</taxon>
        <taxon>Suttonella</taxon>
    </lineage>
</organism>
<feature type="domain" description="Solute-binding protein family 3/N-terminal" evidence="1">
    <location>
        <begin position="48"/>
        <end position="130"/>
    </location>
</feature>
<name>A0A380MNX6_9GAMM</name>
<evidence type="ECO:0000313" key="2">
    <source>
        <dbReference type="EMBL" id="SUO93736.1"/>
    </source>
</evidence>
<sequence length="131" mass="15082">MKKNKDIKNLSDFKGKIFTGYVESKSSREKADQLSQNDTTYIPANSFFSVLKNVWQARADAIVVDDLIPKYYGVRYPEIKYRMLPLPDADRNIGFIIKKGDTTLKEKIDHGLEVAKKDGSYQKLYQSYFGN</sequence>
<dbReference type="Gene3D" id="3.40.190.10">
    <property type="entry name" value="Periplasmic binding protein-like II"/>
    <property type="match status" value="2"/>
</dbReference>
<evidence type="ECO:0000259" key="1">
    <source>
        <dbReference type="Pfam" id="PF00497"/>
    </source>
</evidence>
<dbReference type="Proteomes" id="UP000254601">
    <property type="component" value="Unassembled WGS sequence"/>
</dbReference>
<dbReference type="SUPFAM" id="SSF53850">
    <property type="entry name" value="Periplasmic binding protein-like II"/>
    <property type="match status" value="1"/>
</dbReference>
<proteinExistence type="predicted"/>
<protein>
    <submittedName>
        <fullName evidence="2">Glutamine ABC transporter periplasmic protein</fullName>
    </submittedName>
</protein>
<gene>
    <name evidence="2" type="ORF">NCTC13337_00375</name>
</gene>
<dbReference type="InterPro" id="IPR001638">
    <property type="entry name" value="Solute-binding_3/MltF_N"/>
</dbReference>
<dbReference type="OrthoDB" id="8611212at2"/>
<dbReference type="AlphaFoldDB" id="A0A380MNX6"/>
<dbReference type="Pfam" id="PF00497">
    <property type="entry name" value="SBP_bac_3"/>
    <property type="match status" value="1"/>
</dbReference>
<keyword evidence="3" id="KW-1185">Reference proteome</keyword>
<accession>A0A380MNX6</accession>